<organism evidence="3 4">
    <name type="scientific">Sporosarcina contaminans</name>
    <dbReference type="NCBI Taxonomy" id="633403"/>
    <lineage>
        <taxon>Bacteria</taxon>
        <taxon>Bacillati</taxon>
        <taxon>Bacillota</taxon>
        <taxon>Bacilli</taxon>
        <taxon>Bacillales</taxon>
        <taxon>Caryophanaceae</taxon>
        <taxon>Sporosarcina</taxon>
    </lineage>
</organism>
<evidence type="ECO:0000313" key="3">
    <source>
        <dbReference type="EMBL" id="MFD1206451.1"/>
    </source>
</evidence>
<feature type="transmembrane region" description="Helical" evidence="2">
    <location>
        <begin position="51"/>
        <end position="72"/>
    </location>
</feature>
<feature type="region of interest" description="Disordered" evidence="1">
    <location>
        <begin position="81"/>
        <end position="115"/>
    </location>
</feature>
<name>A0ABW3U027_9BACL</name>
<protein>
    <recommendedName>
        <fullName evidence="5">Sigma-X negative effector</fullName>
    </recommendedName>
</protein>
<proteinExistence type="predicted"/>
<keyword evidence="2" id="KW-1133">Transmembrane helix</keyword>
<evidence type="ECO:0000256" key="1">
    <source>
        <dbReference type="SAM" id="MobiDB-lite"/>
    </source>
</evidence>
<accession>A0ABW3U027</accession>
<keyword evidence="2" id="KW-0472">Membrane</keyword>
<dbReference type="Proteomes" id="UP001597231">
    <property type="component" value="Unassembled WGS sequence"/>
</dbReference>
<sequence>MDDNHWNDDKIEQLLHSMPKVKDDRPASEILERLKTDSRLKESKRRKKHNWIPAIVTIAALIMVSLIVPSMLKNSTDTAVESYPESKMSQKDSRALENSTEESESEADNAAFDEPNISTFSTADMAISHIVLEDEMEGMKMLPLGLVHEANVIPVSILIPTQNVKGEPDLVALYNQFAPKIDEEAYGFDDYHPYKGTISEADGTIIHEVPEDHQYDMSPAAVGVYENSAKATFGNYNEWKVVDEKNSPVVFEYVGQFEQFALKRHSPYFKYIMPTGQEYLVPHENGDESSVSAALLSMKKAENEIVEEIVPETVHYTVEESKGIVTIQFTEPLDLSTLAPNEALNMIEGFMLTASSFDMSVQLQNVVQDQFDKYDLTKALPMPVGVNPILYTE</sequence>
<reference evidence="4" key="1">
    <citation type="journal article" date="2019" name="Int. J. Syst. Evol. Microbiol.">
        <title>The Global Catalogue of Microorganisms (GCM) 10K type strain sequencing project: providing services to taxonomists for standard genome sequencing and annotation.</title>
        <authorList>
            <consortium name="The Broad Institute Genomics Platform"/>
            <consortium name="The Broad Institute Genome Sequencing Center for Infectious Disease"/>
            <person name="Wu L."/>
            <person name="Ma J."/>
        </authorList>
    </citation>
    <scope>NUCLEOTIDE SEQUENCE [LARGE SCALE GENOMIC DNA]</scope>
    <source>
        <strain evidence="4">CCUG 53915</strain>
    </source>
</reference>
<keyword evidence="2" id="KW-0812">Transmembrane</keyword>
<dbReference type="EMBL" id="JBHTLT010000123">
    <property type="protein sequence ID" value="MFD1206451.1"/>
    <property type="molecule type" value="Genomic_DNA"/>
</dbReference>
<dbReference type="RefSeq" id="WP_336825019.1">
    <property type="nucleotide sequence ID" value="NZ_JBHTLT010000123.1"/>
</dbReference>
<evidence type="ECO:0000256" key="2">
    <source>
        <dbReference type="SAM" id="Phobius"/>
    </source>
</evidence>
<keyword evidence="4" id="KW-1185">Reference proteome</keyword>
<evidence type="ECO:0008006" key="5">
    <source>
        <dbReference type="Google" id="ProtNLM"/>
    </source>
</evidence>
<evidence type="ECO:0000313" key="4">
    <source>
        <dbReference type="Proteomes" id="UP001597231"/>
    </source>
</evidence>
<gene>
    <name evidence="3" type="ORF">ACFQ38_15245</name>
</gene>
<comment type="caution">
    <text evidence="3">The sequence shown here is derived from an EMBL/GenBank/DDBJ whole genome shotgun (WGS) entry which is preliminary data.</text>
</comment>